<reference evidence="1 2" key="1">
    <citation type="submission" date="2014-03" db="EMBL/GenBank/DDBJ databases">
        <title>Draft Genome Sequences of Four Burkholderia Strains.</title>
        <authorList>
            <person name="Liu X.Y."/>
            <person name="Li C.X."/>
            <person name="Xu J.H."/>
        </authorList>
    </citation>
    <scope>NUCLEOTIDE SEQUENCE [LARGE SCALE GENOMIC DNA]</scope>
    <source>
        <strain evidence="1 2">OP-1</strain>
    </source>
</reference>
<comment type="caution">
    <text evidence="1">The sequence shown here is derived from an EMBL/GenBank/DDBJ whole genome shotgun (WGS) entry which is preliminary data.</text>
</comment>
<evidence type="ECO:0000313" key="2">
    <source>
        <dbReference type="Proteomes" id="UP000027451"/>
    </source>
</evidence>
<protein>
    <submittedName>
        <fullName evidence="1">Uncharacterized protein</fullName>
    </submittedName>
</protein>
<dbReference type="AlphaFoldDB" id="A0A656QAT8"/>
<evidence type="ECO:0000313" key="1">
    <source>
        <dbReference type="EMBL" id="KDR24989.1"/>
    </source>
</evidence>
<sequence>MDIQMNRSKETPMFGATRVISITGQSAGERRTVAAHSRRVEPLDCCAEHEGYRLNALARPTTDELYAADLVIVRPGFASRHFRALDQFYDATQALRYAMRWGRIWVDHELEKNARNVSRMEDFPRQP</sequence>
<dbReference type="Proteomes" id="UP000027451">
    <property type="component" value="Unassembled WGS sequence"/>
</dbReference>
<proteinExistence type="predicted"/>
<keyword evidence="2" id="KW-1185">Reference proteome</keyword>
<accession>A0A656QAT8</accession>
<dbReference type="RefSeq" id="WP_008345009.1">
    <property type="nucleotide sequence ID" value="NZ_JFHD01000058.1"/>
</dbReference>
<organism evidence="1 2">
    <name type="scientific">Caballeronia zhejiangensis</name>
    <dbReference type="NCBI Taxonomy" id="871203"/>
    <lineage>
        <taxon>Bacteria</taxon>
        <taxon>Pseudomonadati</taxon>
        <taxon>Pseudomonadota</taxon>
        <taxon>Betaproteobacteria</taxon>
        <taxon>Burkholderiales</taxon>
        <taxon>Burkholderiaceae</taxon>
        <taxon>Caballeronia</taxon>
    </lineage>
</organism>
<gene>
    <name evidence="1" type="ORF">BG60_31645</name>
</gene>
<name>A0A656QAT8_9BURK</name>
<dbReference type="EMBL" id="JFHD01000058">
    <property type="protein sequence ID" value="KDR24989.1"/>
    <property type="molecule type" value="Genomic_DNA"/>
</dbReference>